<dbReference type="Proteomes" id="UP000694556">
    <property type="component" value="Unassembled WGS sequence"/>
</dbReference>
<evidence type="ECO:0000256" key="2">
    <source>
        <dbReference type="SAM" id="MobiDB-lite"/>
    </source>
</evidence>
<proteinExistence type="predicted"/>
<evidence type="ECO:0000313" key="4">
    <source>
        <dbReference type="Ensembl" id="ENSCMMP00000011902.1"/>
    </source>
</evidence>
<feature type="region of interest" description="Disordered" evidence="2">
    <location>
        <begin position="1"/>
        <end position="74"/>
    </location>
</feature>
<accession>A0A8C3BWM5</accession>
<feature type="compositionally biased region" description="Pro residues" evidence="2">
    <location>
        <begin position="184"/>
        <end position="211"/>
    </location>
</feature>
<feature type="compositionally biased region" description="Gly residues" evidence="2">
    <location>
        <begin position="710"/>
        <end position="731"/>
    </location>
</feature>
<organism evidence="4 5">
    <name type="scientific">Cairina moschata</name>
    <name type="common">Muscovy duck</name>
    <dbReference type="NCBI Taxonomy" id="8855"/>
    <lineage>
        <taxon>Eukaryota</taxon>
        <taxon>Metazoa</taxon>
        <taxon>Chordata</taxon>
        <taxon>Craniata</taxon>
        <taxon>Vertebrata</taxon>
        <taxon>Euteleostomi</taxon>
        <taxon>Archelosauria</taxon>
        <taxon>Archosauria</taxon>
        <taxon>Dinosauria</taxon>
        <taxon>Saurischia</taxon>
        <taxon>Theropoda</taxon>
        <taxon>Coelurosauria</taxon>
        <taxon>Aves</taxon>
        <taxon>Neognathae</taxon>
        <taxon>Galloanserae</taxon>
        <taxon>Anseriformes</taxon>
        <taxon>Anatidae</taxon>
        <taxon>Anatinae</taxon>
        <taxon>Cairina</taxon>
    </lineage>
</organism>
<dbReference type="InterPro" id="IPR035979">
    <property type="entry name" value="RBD_domain_sf"/>
</dbReference>
<keyword evidence="1" id="KW-0694">RNA-binding</keyword>
<dbReference type="InterPro" id="IPR000504">
    <property type="entry name" value="RRM_dom"/>
</dbReference>
<dbReference type="FunFam" id="1.25.40.630:FF:000001">
    <property type="entry name" value="Cleavage stimulation factor subunit 2"/>
    <property type="match status" value="1"/>
</dbReference>
<feature type="region of interest" description="Disordered" evidence="2">
    <location>
        <begin position="661"/>
        <end position="752"/>
    </location>
</feature>
<feature type="region of interest" description="Disordered" evidence="2">
    <location>
        <begin position="177"/>
        <end position="211"/>
    </location>
</feature>
<dbReference type="FunFam" id="3.30.70.330:FF:000061">
    <property type="entry name" value="cleavage stimulation factor subunit 2 isoform X1"/>
    <property type="match status" value="1"/>
</dbReference>
<protein>
    <submittedName>
        <fullName evidence="4">Cleavage stimulation factor subunit 2</fullName>
    </submittedName>
</protein>
<dbReference type="Gene3D" id="3.30.70.330">
    <property type="match status" value="1"/>
</dbReference>
<dbReference type="GO" id="GO:0003729">
    <property type="term" value="F:mRNA binding"/>
    <property type="evidence" value="ECO:0007669"/>
    <property type="project" value="TreeGrafter"/>
</dbReference>
<feature type="compositionally biased region" description="Basic and acidic residues" evidence="2">
    <location>
        <begin position="609"/>
        <end position="629"/>
    </location>
</feature>
<evidence type="ECO:0000259" key="3">
    <source>
        <dbReference type="PROSITE" id="PS50102"/>
    </source>
</evidence>
<feature type="region of interest" description="Disordered" evidence="2">
    <location>
        <begin position="800"/>
        <end position="822"/>
    </location>
</feature>
<dbReference type="Pfam" id="PF14327">
    <property type="entry name" value="CSTF2_hinge"/>
    <property type="match status" value="1"/>
</dbReference>
<dbReference type="Gene3D" id="1.25.40.630">
    <property type="match status" value="1"/>
</dbReference>
<feature type="region of interest" description="Disordered" evidence="2">
    <location>
        <begin position="513"/>
        <end position="629"/>
    </location>
</feature>
<reference evidence="4" key="1">
    <citation type="submission" date="2025-08" db="UniProtKB">
        <authorList>
            <consortium name="Ensembl"/>
        </authorList>
    </citation>
    <scope>IDENTIFICATION</scope>
</reference>
<keyword evidence="5" id="KW-1185">Reference proteome</keyword>
<dbReference type="Ensembl" id="ENSCMMT00000013090.1">
    <property type="protein sequence ID" value="ENSCMMP00000011902.1"/>
    <property type="gene ID" value="ENSCMMG00000007528.1"/>
</dbReference>
<feature type="compositionally biased region" description="Basic and acidic residues" evidence="2">
    <location>
        <begin position="575"/>
        <end position="587"/>
    </location>
</feature>
<evidence type="ECO:0000256" key="1">
    <source>
        <dbReference type="PROSITE-ProRule" id="PRU00176"/>
    </source>
</evidence>
<evidence type="ECO:0000313" key="5">
    <source>
        <dbReference type="Proteomes" id="UP000694556"/>
    </source>
</evidence>
<feature type="compositionally biased region" description="Low complexity" evidence="2">
    <location>
        <begin position="446"/>
        <end position="461"/>
    </location>
</feature>
<feature type="compositionally biased region" description="Pro residues" evidence="2">
    <location>
        <begin position="813"/>
        <end position="822"/>
    </location>
</feature>
<name>A0A8C3BWM5_CAIMO</name>
<feature type="compositionally biased region" description="Gly residues" evidence="2">
    <location>
        <begin position="468"/>
        <end position="484"/>
    </location>
</feature>
<dbReference type="SUPFAM" id="SSF54928">
    <property type="entry name" value="RNA-binding domain, RBD"/>
    <property type="match status" value="1"/>
</dbReference>
<feature type="compositionally biased region" description="Basic and acidic residues" evidence="2">
    <location>
        <begin position="740"/>
        <end position="752"/>
    </location>
</feature>
<dbReference type="InterPro" id="IPR012677">
    <property type="entry name" value="Nucleotide-bd_a/b_plait_sf"/>
</dbReference>
<dbReference type="PANTHER" id="PTHR45735:SF2">
    <property type="entry name" value="CLEAVAGE STIMULATION FACTOR SUBUNIT 2"/>
    <property type="match status" value="1"/>
</dbReference>
<dbReference type="SMART" id="SM00360">
    <property type="entry name" value="RRM"/>
    <property type="match status" value="1"/>
</dbReference>
<dbReference type="PANTHER" id="PTHR45735">
    <property type="entry name" value="CLEAVAGE STIMULATION FACTOR SUBUNIT 2"/>
    <property type="match status" value="1"/>
</dbReference>
<feature type="region of interest" description="Disordered" evidence="2">
    <location>
        <begin position="391"/>
        <end position="484"/>
    </location>
</feature>
<dbReference type="GO" id="GO:0005847">
    <property type="term" value="C:mRNA cleavage and polyadenylation specificity factor complex"/>
    <property type="evidence" value="ECO:0007669"/>
    <property type="project" value="TreeGrafter"/>
</dbReference>
<dbReference type="AlphaFoldDB" id="A0A8C3BWM5"/>
<dbReference type="PROSITE" id="PS50102">
    <property type="entry name" value="RRM"/>
    <property type="match status" value="1"/>
</dbReference>
<feature type="compositionally biased region" description="Low complexity" evidence="2">
    <location>
        <begin position="412"/>
        <end position="428"/>
    </location>
</feature>
<sequence>MPLSTCSTQPSWPSSRVTLGDRIPPGSTHPRLARRWAPRAEATFSQSAEPATQPCRERPGSSVSRSHVRSSFAPLTQLRPQRSAEAVLAQQDQVSVALPCAGHVALQLLRPALSQAQHHPSQLAAQLLGGRPHAGRLGGDGALRVGRGQVKTPQILHCYHQQPEPVCGQHPPGCGAACRAAPRPRSPAAPAAAPPPPPAPAGPRCPPPPPAAVGNIPYEATEEQLKDIFSEVGPVVSFRLVYDRETGKPKGYGFCEYQDQETALSAMRNLNGREFSGRALRVDNAASEKNKEELKSLGTGAPIIESPYGDPVNPEDAPESISRAVASLPPEQMFELMKQMKLCVQNSPQEARNMLLQNPQLAYALLQAQVVMRIVDPEIALKILHRQTSVPPLIPGNQQPVPGPGPGPGPGPNAQLNPQNTPSSQPQPIGGMHVNGAPPLMQPPMQGGVPAPGQMAAAVQGPGPGPMAPGGGLQPQVGIPGGGPVPLERGQGNLQLSPVGPARPASIERVQVPMPDPRAPMQRGPLPASGPPPRGLLGDAPNDPRGGTLLSVTGEVEPRGYLGPPHQGAPMHHMPGHDSRGPPHEMRGGPMGEPRPLMGEPRGPLMDARVGRDPRGLEPRGLEPRGLEPRVMEARGLEARGLEPRVLEPRVLEARAMEARVMEPRGLEPRGPGPNPRGPMPGGIQGPGPLNMGASGPQGPRQVPNMAGAGMQGGGIPGAGVQGAGQPGGFSPGQSQVTPQDHEKVSGQLGRDETLGTALSACLTTSEDRRASGSLCSRGADPATFRAGGYFTLLCSEPGQLAGPAAEETPSFQHPPPGYGNP</sequence>
<feature type="compositionally biased region" description="Polar residues" evidence="2">
    <location>
        <begin position="1"/>
        <end position="17"/>
    </location>
</feature>
<feature type="domain" description="RRM" evidence="3">
    <location>
        <begin position="209"/>
        <end position="287"/>
    </location>
</feature>
<dbReference type="Pfam" id="PF00076">
    <property type="entry name" value="RRM_1"/>
    <property type="match status" value="1"/>
</dbReference>
<feature type="compositionally biased region" description="Low complexity" evidence="2">
    <location>
        <begin position="61"/>
        <end position="71"/>
    </location>
</feature>
<dbReference type="InterPro" id="IPR025742">
    <property type="entry name" value="CSTF2_hinge"/>
</dbReference>
<reference evidence="4" key="2">
    <citation type="submission" date="2025-09" db="UniProtKB">
        <authorList>
            <consortium name="Ensembl"/>
        </authorList>
    </citation>
    <scope>IDENTIFICATION</scope>
</reference>
<feature type="compositionally biased region" description="Pro residues" evidence="2">
    <location>
        <begin position="401"/>
        <end position="411"/>
    </location>
</feature>